<organism evidence="1">
    <name type="scientific">marine sediment metagenome</name>
    <dbReference type="NCBI Taxonomy" id="412755"/>
    <lineage>
        <taxon>unclassified sequences</taxon>
        <taxon>metagenomes</taxon>
        <taxon>ecological metagenomes</taxon>
    </lineage>
</organism>
<sequence>MTITYGFYDSISSDRLYNAQQMSSIFDGIIQDGVYAGLGDAIMVVEDTGMDVSVG</sequence>
<dbReference type="EMBL" id="LAZR01067261">
    <property type="protein sequence ID" value="KKK51946.1"/>
    <property type="molecule type" value="Genomic_DNA"/>
</dbReference>
<name>A0A0F8YVC5_9ZZZZ</name>
<proteinExistence type="predicted"/>
<accession>A0A0F8YVC5</accession>
<evidence type="ECO:0000313" key="1">
    <source>
        <dbReference type="EMBL" id="KKK51946.1"/>
    </source>
</evidence>
<reference evidence="1" key="1">
    <citation type="journal article" date="2015" name="Nature">
        <title>Complex archaea that bridge the gap between prokaryotes and eukaryotes.</title>
        <authorList>
            <person name="Spang A."/>
            <person name="Saw J.H."/>
            <person name="Jorgensen S.L."/>
            <person name="Zaremba-Niedzwiedzka K."/>
            <person name="Martijn J."/>
            <person name="Lind A.E."/>
            <person name="van Eijk R."/>
            <person name="Schleper C."/>
            <person name="Guy L."/>
            <person name="Ettema T.J."/>
        </authorList>
    </citation>
    <scope>NUCLEOTIDE SEQUENCE</scope>
</reference>
<feature type="non-terminal residue" evidence="1">
    <location>
        <position position="55"/>
    </location>
</feature>
<gene>
    <name evidence="1" type="ORF">LCGC14_3109860</name>
</gene>
<comment type="caution">
    <text evidence="1">The sequence shown here is derived from an EMBL/GenBank/DDBJ whole genome shotgun (WGS) entry which is preliminary data.</text>
</comment>
<dbReference type="AlphaFoldDB" id="A0A0F8YVC5"/>
<protein>
    <submittedName>
        <fullName evidence="1">Uncharacterized protein</fullName>
    </submittedName>
</protein>